<feature type="transmembrane region" description="Helical" evidence="2">
    <location>
        <begin position="561"/>
        <end position="580"/>
    </location>
</feature>
<keyword evidence="2" id="KW-0812">Transmembrane</keyword>
<reference evidence="3 4" key="1">
    <citation type="submission" date="2020-08" db="EMBL/GenBank/DDBJ databases">
        <title>Genomic Encyclopedia of Type Strains, Phase IV (KMG-IV): sequencing the most valuable type-strain genomes for metagenomic binning, comparative biology and taxonomic classification.</title>
        <authorList>
            <person name="Goeker M."/>
        </authorList>
    </citation>
    <scope>NUCLEOTIDE SEQUENCE [LARGE SCALE GENOMIC DNA]</scope>
    <source>
        <strain evidence="3 4">DSM 27203</strain>
    </source>
</reference>
<feature type="transmembrane region" description="Helical" evidence="2">
    <location>
        <begin position="388"/>
        <end position="408"/>
    </location>
</feature>
<feature type="compositionally biased region" description="Low complexity" evidence="1">
    <location>
        <begin position="45"/>
        <end position="63"/>
    </location>
</feature>
<dbReference type="PIRSF" id="PIRSF035905">
    <property type="entry name" value="UCP035905_mp"/>
    <property type="match status" value="1"/>
</dbReference>
<feature type="transmembrane region" description="Helical" evidence="2">
    <location>
        <begin position="655"/>
        <end position="676"/>
    </location>
</feature>
<keyword evidence="2" id="KW-1133">Transmembrane helix</keyword>
<evidence type="ECO:0000313" key="4">
    <source>
        <dbReference type="Proteomes" id="UP000554342"/>
    </source>
</evidence>
<feature type="transmembrane region" description="Helical" evidence="2">
    <location>
        <begin position="340"/>
        <end position="357"/>
    </location>
</feature>
<feature type="transmembrane region" description="Helical" evidence="2">
    <location>
        <begin position="798"/>
        <end position="816"/>
    </location>
</feature>
<feature type="transmembrane region" description="Helical" evidence="2">
    <location>
        <begin position="774"/>
        <end position="792"/>
    </location>
</feature>
<comment type="caution">
    <text evidence="3">The sequence shown here is derived from an EMBL/GenBank/DDBJ whole genome shotgun (WGS) entry which is preliminary data.</text>
</comment>
<dbReference type="Pfam" id="PF10101">
    <property type="entry name" value="DUF2339"/>
    <property type="match status" value="1"/>
</dbReference>
<feature type="region of interest" description="Disordered" evidence="1">
    <location>
        <begin position="40"/>
        <end position="92"/>
    </location>
</feature>
<evidence type="ECO:0000256" key="2">
    <source>
        <dbReference type="SAM" id="Phobius"/>
    </source>
</evidence>
<feature type="transmembrane region" description="Helical" evidence="2">
    <location>
        <begin position="592"/>
        <end position="609"/>
    </location>
</feature>
<keyword evidence="2" id="KW-0472">Membrane</keyword>
<feature type="transmembrane region" description="Helical" evidence="2">
    <location>
        <begin position="6"/>
        <end position="26"/>
    </location>
</feature>
<feature type="transmembrane region" description="Helical" evidence="2">
    <location>
        <begin position="315"/>
        <end position="334"/>
    </location>
</feature>
<evidence type="ECO:0000313" key="3">
    <source>
        <dbReference type="EMBL" id="MBB5719606.1"/>
    </source>
</evidence>
<accession>A0A840Z1L7</accession>
<feature type="transmembrane region" description="Helical" evidence="2">
    <location>
        <begin position="194"/>
        <end position="212"/>
    </location>
</feature>
<dbReference type="PANTHER" id="PTHR38434">
    <property type="entry name" value="BLL2549 PROTEIN"/>
    <property type="match status" value="1"/>
</dbReference>
<feature type="transmembrane region" description="Helical" evidence="2">
    <location>
        <begin position="364"/>
        <end position="382"/>
    </location>
</feature>
<feature type="compositionally biased region" description="Pro residues" evidence="1">
    <location>
        <begin position="77"/>
        <end position="90"/>
    </location>
</feature>
<sequence>MTEFASTLFPALMIVTAALAVALFRASRRLDGVERRLAELERRPQPAADTARPATTAQPTARPESAQPAVQAKRASVPPPPREAPPPPPQRSRIQFETLVGRRLPIWIGGTALVFAGFFLVRYTIELGVFGPVTRTTSAAIFALLLLAGSEVARRLPATASDPRIAQALAGAGIASAYGTLYVAAAIYHLIPPLAAFLVMLAITALALALALRHGPPTAAMALIGGFVAPLVAGFQAAGIGPLLLYLALFTGALFALARQRGWAWLAIATCAAGFGWVNFLLWMLDGRSAGGIGLLVLLIAVAGSLTLPPAKRAWLRAAPLVAGLVQLMVVAPVLDFGPVAWGLYCVLSAAALILALRDTRMMPGAFAALILILVLLAIGFGNPAPGVTAWAAIAATLLFGGIGLWRLENDRDWGWIATGGLGAPLLFANMLAPHLLPGFGWFLIDSALAGACGWLSWRAADHANRDDPALILGATFAAALGTLAVTAIAGSDTGPLALALTMAALSLWARRTGDTMLPRLATAAFAAACIAAALPIIDMLGLALRSVAGSRLPYRTLFDLGPLLLALAPPAIAAIAIAAYDRSALGKDRRFVLPVAILLALWCLYALAKQPLAIATPQAFERWGFLERALLTQACFAAGWWLTRRDMQSLGKALLALGAFRFLWFGLLLLNPTVVAQQVGGIPILNAVFVSGALTAFWLWTLPQWPRLRWAAAIVTGIAACALVRQAAHGSILTGPVTTAENWGYSAALLGLAIFWLWRGIAHGLSDMRHFGLGLLTLVTLKVFLIDAAALTGLLRILSFLALGLALIGIGWAYGRFVATTSEAPNQPLPNPDPLG</sequence>
<feature type="transmembrane region" description="Helical" evidence="2">
    <location>
        <begin position="165"/>
        <end position="188"/>
    </location>
</feature>
<dbReference type="AlphaFoldDB" id="A0A840Z1L7"/>
<feature type="transmembrane region" description="Helical" evidence="2">
    <location>
        <begin position="709"/>
        <end position="729"/>
    </location>
</feature>
<feature type="transmembrane region" description="Helical" evidence="2">
    <location>
        <begin position="523"/>
        <end position="549"/>
    </location>
</feature>
<dbReference type="Proteomes" id="UP000554342">
    <property type="component" value="Unassembled WGS sequence"/>
</dbReference>
<feature type="transmembrane region" description="Helical" evidence="2">
    <location>
        <begin position="265"/>
        <end position="284"/>
    </location>
</feature>
<organism evidence="3 4">
    <name type="scientific">Stakelama sediminis</name>
    <dbReference type="NCBI Taxonomy" id="463200"/>
    <lineage>
        <taxon>Bacteria</taxon>
        <taxon>Pseudomonadati</taxon>
        <taxon>Pseudomonadota</taxon>
        <taxon>Alphaproteobacteria</taxon>
        <taxon>Sphingomonadales</taxon>
        <taxon>Sphingomonadaceae</taxon>
        <taxon>Stakelama</taxon>
    </lineage>
</organism>
<feature type="transmembrane region" description="Helical" evidence="2">
    <location>
        <begin position="439"/>
        <end position="458"/>
    </location>
</feature>
<feature type="transmembrane region" description="Helical" evidence="2">
    <location>
        <begin position="470"/>
        <end position="489"/>
    </location>
</feature>
<feature type="transmembrane region" description="Helical" evidence="2">
    <location>
        <begin position="495"/>
        <end position="511"/>
    </location>
</feature>
<dbReference type="EMBL" id="JACIJI010000005">
    <property type="protein sequence ID" value="MBB5719606.1"/>
    <property type="molecule type" value="Genomic_DNA"/>
</dbReference>
<feature type="transmembrane region" description="Helical" evidence="2">
    <location>
        <begin position="624"/>
        <end position="643"/>
    </location>
</feature>
<evidence type="ECO:0000256" key="1">
    <source>
        <dbReference type="SAM" id="MobiDB-lite"/>
    </source>
</evidence>
<dbReference type="InterPro" id="IPR019286">
    <property type="entry name" value="DUF2339_TM"/>
</dbReference>
<dbReference type="InterPro" id="IPR014600">
    <property type="entry name" value="UCP035905_mem"/>
</dbReference>
<keyword evidence="4" id="KW-1185">Reference proteome</keyword>
<name>A0A840Z1L7_9SPHN</name>
<proteinExistence type="predicted"/>
<feature type="transmembrane region" description="Helical" evidence="2">
    <location>
        <begin position="290"/>
        <end position="308"/>
    </location>
</feature>
<feature type="transmembrane region" description="Helical" evidence="2">
    <location>
        <begin position="104"/>
        <end position="125"/>
    </location>
</feature>
<feature type="transmembrane region" description="Helical" evidence="2">
    <location>
        <begin position="415"/>
        <end position="433"/>
    </location>
</feature>
<feature type="transmembrane region" description="Helical" evidence="2">
    <location>
        <begin position="744"/>
        <end position="762"/>
    </location>
</feature>
<gene>
    <name evidence="3" type="ORF">FHR23_002554</name>
</gene>
<feature type="transmembrane region" description="Helical" evidence="2">
    <location>
        <begin position="682"/>
        <end position="702"/>
    </location>
</feature>
<dbReference type="PANTHER" id="PTHR38434:SF1">
    <property type="entry name" value="BLL2549 PROTEIN"/>
    <property type="match status" value="1"/>
</dbReference>
<protein>
    <submittedName>
        <fullName evidence="3">Putative membrane protein</fullName>
    </submittedName>
</protein>
<dbReference type="RefSeq" id="WP_184004545.1">
    <property type="nucleotide sequence ID" value="NZ_BAABIF010000030.1"/>
</dbReference>